<feature type="transmembrane region" description="Helical" evidence="8">
    <location>
        <begin position="289"/>
        <end position="306"/>
    </location>
</feature>
<dbReference type="GO" id="GO:0009103">
    <property type="term" value="P:lipopolysaccharide biosynthetic process"/>
    <property type="evidence" value="ECO:0007669"/>
    <property type="project" value="UniProtKB-ARBA"/>
</dbReference>
<evidence type="ECO:0000256" key="4">
    <source>
        <dbReference type="ARBA" id="ARBA00022679"/>
    </source>
</evidence>
<evidence type="ECO:0000256" key="8">
    <source>
        <dbReference type="SAM" id="Phobius"/>
    </source>
</evidence>
<feature type="transmembrane region" description="Helical" evidence="8">
    <location>
        <begin position="190"/>
        <end position="209"/>
    </location>
</feature>
<dbReference type="PANTHER" id="PTHR33908">
    <property type="entry name" value="MANNOSYLTRANSFERASE YKCB-RELATED"/>
    <property type="match status" value="1"/>
</dbReference>
<evidence type="ECO:0000256" key="5">
    <source>
        <dbReference type="ARBA" id="ARBA00022692"/>
    </source>
</evidence>
<name>A0A7Y0A3J0_9FLAO</name>
<evidence type="ECO:0000256" key="1">
    <source>
        <dbReference type="ARBA" id="ARBA00004651"/>
    </source>
</evidence>
<comment type="subcellular location">
    <subcellularLocation>
        <location evidence="1">Cell membrane</location>
        <topology evidence="1">Multi-pass membrane protein</topology>
    </subcellularLocation>
</comment>
<comment type="caution">
    <text evidence="10">The sequence shown here is derived from an EMBL/GenBank/DDBJ whole genome shotgun (WGS) entry which is preliminary data.</text>
</comment>
<feature type="transmembrane region" description="Helical" evidence="8">
    <location>
        <begin position="122"/>
        <end position="141"/>
    </location>
</feature>
<feature type="transmembrane region" description="Helical" evidence="8">
    <location>
        <begin position="147"/>
        <end position="178"/>
    </location>
</feature>
<evidence type="ECO:0000313" key="11">
    <source>
        <dbReference type="Proteomes" id="UP000552615"/>
    </source>
</evidence>
<dbReference type="GO" id="GO:0005886">
    <property type="term" value="C:plasma membrane"/>
    <property type="evidence" value="ECO:0007669"/>
    <property type="project" value="UniProtKB-SubCell"/>
</dbReference>
<dbReference type="EMBL" id="JABBGF010000001">
    <property type="protein sequence ID" value="NML55982.1"/>
    <property type="molecule type" value="Genomic_DNA"/>
</dbReference>
<feature type="transmembrane region" description="Helical" evidence="8">
    <location>
        <begin position="73"/>
        <end position="90"/>
    </location>
</feature>
<evidence type="ECO:0000259" key="9">
    <source>
        <dbReference type="Pfam" id="PF13231"/>
    </source>
</evidence>
<feature type="transmembrane region" description="Helical" evidence="8">
    <location>
        <begin position="43"/>
        <end position="61"/>
    </location>
</feature>
<reference evidence="10 11" key="1">
    <citation type="submission" date="2020-04" db="EMBL/GenBank/DDBJ databases">
        <title>Chryseobacterium sp. RJ-7-14 sp. nov., isolated from Jeju soil.</title>
        <authorList>
            <person name="Dahal R.H."/>
            <person name="Chaudhary D.K."/>
        </authorList>
    </citation>
    <scope>NUCLEOTIDE SEQUENCE [LARGE SCALE GENOMIC DNA]</scope>
    <source>
        <strain evidence="10 11">RJ-7-14</strain>
    </source>
</reference>
<keyword evidence="11" id="KW-1185">Reference proteome</keyword>
<dbReference type="Pfam" id="PF13231">
    <property type="entry name" value="PMT_2"/>
    <property type="match status" value="1"/>
</dbReference>
<evidence type="ECO:0000256" key="7">
    <source>
        <dbReference type="ARBA" id="ARBA00023136"/>
    </source>
</evidence>
<dbReference type="Proteomes" id="UP000552615">
    <property type="component" value="Unassembled WGS sequence"/>
</dbReference>
<dbReference type="InterPro" id="IPR050297">
    <property type="entry name" value="LipidA_mod_glycosyltrf_83"/>
</dbReference>
<evidence type="ECO:0000313" key="10">
    <source>
        <dbReference type="EMBL" id="NML55982.1"/>
    </source>
</evidence>
<dbReference type="PANTHER" id="PTHR33908:SF11">
    <property type="entry name" value="MEMBRANE PROTEIN"/>
    <property type="match status" value="1"/>
</dbReference>
<feature type="transmembrane region" description="Helical" evidence="8">
    <location>
        <begin position="266"/>
        <end position="283"/>
    </location>
</feature>
<keyword evidence="7 8" id="KW-0472">Membrane</keyword>
<proteinExistence type="predicted"/>
<sequence length="506" mass="58480">MKKSGIILIVFVILKFILQYSLINPEYELHRDEYLHLDQGNHLAWGFLSVPPVSSWQAFIINALGNSVFWVKFFPALFGALTIVAVWKTVEELKGGLYACILAASGVLLSVLLRLNMLFQPNSLEVLLWTMFYFCVIKYINSDRVKWLYAGAIFLGIGFLNKYNIVFSLLGLIPAILLSVHRKIFLQKHFYFAALLALLIILPNMVWQFQNDFPVIHHMKELSERQLVNVSRLDFIKSQFLFFLGSILVIMAGFYALLFYRPFEKFKFFFWSYIFTIALFLLLKAKDYYAIGVYPVYISFGAIFLADRFERLKQGAVLRIAFVSIVIVAFIPLYRIAFPNKSPEYIVSHQEPYKKLGLLRWEDGKDHPLPQDFADMLGWKELAEKTDREYEKLSKTGKTLVLCDNYGQAGAINFYSEKGIKAVSFNADYINWFDLGKPYHNLIRIKEFSDNELEKTSPFFKTGKISDSITNPFAREKGTLIFSFQGAKININKRIQNEVDAVKADY</sequence>
<keyword evidence="2" id="KW-1003">Cell membrane</keyword>
<dbReference type="AlphaFoldDB" id="A0A7Y0A3J0"/>
<keyword evidence="3" id="KW-0328">Glycosyltransferase</keyword>
<accession>A0A7Y0A3J0</accession>
<feature type="transmembrane region" description="Helical" evidence="8">
    <location>
        <begin position="5"/>
        <end position="23"/>
    </location>
</feature>
<gene>
    <name evidence="10" type="ORF">HHL20_01355</name>
</gene>
<feature type="transmembrane region" description="Helical" evidence="8">
    <location>
        <begin position="240"/>
        <end position="259"/>
    </location>
</feature>
<evidence type="ECO:0000256" key="3">
    <source>
        <dbReference type="ARBA" id="ARBA00022676"/>
    </source>
</evidence>
<evidence type="ECO:0000256" key="2">
    <source>
        <dbReference type="ARBA" id="ARBA00022475"/>
    </source>
</evidence>
<protein>
    <submittedName>
        <fullName evidence="10">Glycosyltransferase family 39 protein</fullName>
    </submittedName>
</protein>
<feature type="transmembrane region" description="Helical" evidence="8">
    <location>
        <begin position="96"/>
        <end position="115"/>
    </location>
</feature>
<organism evidence="10 11">
    <name type="scientific">Chryseobacterium cheonjiense</name>
    <dbReference type="NCBI Taxonomy" id="2728845"/>
    <lineage>
        <taxon>Bacteria</taxon>
        <taxon>Pseudomonadati</taxon>
        <taxon>Bacteroidota</taxon>
        <taxon>Flavobacteriia</taxon>
        <taxon>Flavobacteriales</taxon>
        <taxon>Weeksellaceae</taxon>
        <taxon>Chryseobacterium group</taxon>
        <taxon>Chryseobacterium</taxon>
    </lineage>
</organism>
<feature type="domain" description="Glycosyltransferase RgtA/B/C/D-like" evidence="9">
    <location>
        <begin position="50"/>
        <end position="207"/>
    </location>
</feature>
<dbReference type="RefSeq" id="WP_169229411.1">
    <property type="nucleotide sequence ID" value="NZ_JABBGF010000001.1"/>
</dbReference>
<keyword evidence="6 8" id="KW-1133">Transmembrane helix</keyword>
<feature type="transmembrane region" description="Helical" evidence="8">
    <location>
        <begin position="318"/>
        <end position="338"/>
    </location>
</feature>
<keyword evidence="5 8" id="KW-0812">Transmembrane</keyword>
<keyword evidence="4 10" id="KW-0808">Transferase</keyword>
<dbReference type="GO" id="GO:0016763">
    <property type="term" value="F:pentosyltransferase activity"/>
    <property type="evidence" value="ECO:0007669"/>
    <property type="project" value="TreeGrafter"/>
</dbReference>
<dbReference type="InterPro" id="IPR038731">
    <property type="entry name" value="RgtA/B/C-like"/>
</dbReference>
<evidence type="ECO:0000256" key="6">
    <source>
        <dbReference type="ARBA" id="ARBA00022989"/>
    </source>
</evidence>